<dbReference type="GO" id="GO:0046872">
    <property type="term" value="F:metal ion binding"/>
    <property type="evidence" value="ECO:0007669"/>
    <property type="project" value="UniProtKB-KW"/>
</dbReference>
<dbReference type="InterPro" id="IPR036010">
    <property type="entry name" value="2Fe-2S_ferredoxin-like_sf"/>
</dbReference>
<dbReference type="PRINTS" id="PR00409">
    <property type="entry name" value="PHDIOXRDTASE"/>
</dbReference>
<keyword evidence="11" id="KW-1185">Reference proteome</keyword>
<keyword evidence="3" id="KW-0001">2Fe-2S</keyword>
<keyword evidence="4" id="KW-0479">Metal-binding</keyword>
<dbReference type="InterPro" id="IPR017938">
    <property type="entry name" value="Riboflavin_synthase-like_b-brl"/>
</dbReference>
<dbReference type="Gene3D" id="2.40.30.10">
    <property type="entry name" value="Translation factors"/>
    <property type="match status" value="1"/>
</dbReference>
<dbReference type="Gene3D" id="3.10.20.30">
    <property type="match status" value="1"/>
</dbReference>
<keyword evidence="5" id="KW-0560">Oxidoreductase</keyword>
<dbReference type="InterPro" id="IPR039261">
    <property type="entry name" value="FNR_nucleotide-bd"/>
</dbReference>
<evidence type="ECO:0000256" key="6">
    <source>
        <dbReference type="ARBA" id="ARBA00023004"/>
    </source>
</evidence>
<evidence type="ECO:0000256" key="3">
    <source>
        <dbReference type="ARBA" id="ARBA00022714"/>
    </source>
</evidence>
<dbReference type="InterPro" id="IPR008333">
    <property type="entry name" value="Cbr1-like_FAD-bd_dom"/>
</dbReference>
<evidence type="ECO:0000256" key="5">
    <source>
        <dbReference type="ARBA" id="ARBA00023002"/>
    </source>
</evidence>
<evidence type="ECO:0000256" key="7">
    <source>
        <dbReference type="ARBA" id="ARBA00023014"/>
    </source>
</evidence>
<evidence type="ECO:0000313" key="11">
    <source>
        <dbReference type="Proteomes" id="UP000077143"/>
    </source>
</evidence>
<dbReference type="Pfam" id="PF00111">
    <property type="entry name" value="Fer2"/>
    <property type="match status" value="1"/>
</dbReference>
<feature type="domain" description="FAD-binding FR-type" evidence="9">
    <location>
        <begin position="47"/>
        <end position="150"/>
    </location>
</feature>
<dbReference type="CDD" id="cd06185">
    <property type="entry name" value="PDR_like"/>
    <property type="match status" value="1"/>
</dbReference>
<reference evidence="10 11" key="1">
    <citation type="submission" date="2016-05" db="EMBL/GenBank/DDBJ databases">
        <title>Complete genome sequence of a phthalic acid esters degrading Mycobacterium sp. YC-RL4.</title>
        <authorList>
            <person name="Ren L."/>
            <person name="Fan S."/>
            <person name="Ruth N."/>
            <person name="Jia Y."/>
            <person name="Wang J."/>
            <person name="Qiao C."/>
        </authorList>
    </citation>
    <scope>NUCLEOTIDE SEQUENCE [LARGE SCALE GENOMIC DNA]</scope>
    <source>
        <strain evidence="10 11">YC-RL4</strain>
    </source>
</reference>
<dbReference type="Pfam" id="PF00175">
    <property type="entry name" value="NAD_binding_1"/>
    <property type="match status" value="1"/>
</dbReference>
<dbReference type="SUPFAM" id="SSF54292">
    <property type="entry name" value="2Fe-2S ferredoxin-like"/>
    <property type="match status" value="1"/>
</dbReference>
<dbReference type="EMBL" id="CP015596">
    <property type="protein sequence ID" value="ANE78110.1"/>
    <property type="molecule type" value="Genomic_DNA"/>
</dbReference>
<dbReference type="CDD" id="cd00207">
    <property type="entry name" value="fer2"/>
    <property type="match status" value="1"/>
</dbReference>
<dbReference type="GO" id="GO:0016491">
    <property type="term" value="F:oxidoreductase activity"/>
    <property type="evidence" value="ECO:0007669"/>
    <property type="project" value="UniProtKB-KW"/>
</dbReference>
<dbReference type="PROSITE" id="PS51384">
    <property type="entry name" value="FAD_FR"/>
    <property type="match status" value="1"/>
</dbReference>
<dbReference type="OrthoDB" id="502624at2"/>
<evidence type="ECO:0000256" key="2">
    <source>
        <dbReference type="ARBA" id="ARBA00022630"/>
    </source>
</evidence>
<accession>A0A172UGR8</accession>
<keyword evidence="7" id="KW-0411">Iron-sulfur</keyword>
<evidence type="ECO:0000256" key="4">
    <source>
        <dbReference type="ARBA" id="ARBA00022723"/>
    </source>
</evidence>
<keyword evidence="2" id="KW-0285">Flavoprotein</keyword>
<sequence length="356" mass="39022">MKRSAPPLGAPLDDRATNIVVSLLERFWLSRVVRADYADERATRTPHDPMALVLTRREIVARDKDVVALTFSAPDGDVLPGWQPGGHLDLHLPSGRRRQYSLCGDPQDADRYRIAVRKIPAGGGGSLEMHDLRVGDTVTVRGPRNGFPFIPYERALYIAGGIGITPILPMVRAAQRLGADWHFVYCGRSAETIPFLDEIASWDPTRVTIRLDDEHGVPTADDLLGQAPAGGAVYVCGPPPMIETVRLNFDRSGAAALHFERFSAPPVRDGTPFEIELARTGDVLDVAADESVLDALVRHRPETAYSCRQGFCGTCRVAVLAGTPDHRENRLTAEERETSMLTCVSRSLTSRLVLDL</sequence>
<dbReference type="Proteomes" id="UP000077143">
    <property type="component" value="Chromosome"/>
</dbReference>
<dbReference type="Pfam" id="PF00970">
    <property type="entry name" value="FAD_binding_6"/>
    <property type="match status" value="1"/>
</dbReference>
<dbReference type="InterPro" id="IPR006058">
    <property type="entry name" value="2Fe2S_fd_BS"/>
</dbReference>
<keyword evidence="6" id="KW-0408">Iron</keyword>
<proteinExistence type="predicted"/>
<name>A0A172UGR8_9MYCO</name>
<protein>
    <submittedName>
        <fullName evidence="10">Ferredoxin</fullName>
    </submittedName>
</protein>
<dbReference type="InterPro" id="IPR001433">
    <property type="entry name" value="OxRdtase_FAD/NAD-bd"/>
</dbReference>
<dbReference type="RefSeq" id="WP_067990127.1">
    <property type="nucleotide sequence ID" value="NZ_CP015596.1"/>
</dbReference>
<dbReference type="AlphaFoldDB" id="A0A172UGR8"/>
<dbReference type="Gene3D" id="3.40.50.80">
    <property type="entry name" value="Nucleotide-binding domain of ferredoxin-NADP reductase (FNR) module"/>
    <property type="match status" value="1"/>
</dbReference>
<dbReference type="PROSITE" id="PS51085">
    <property type="entry name" value="2FE2S_FER_2"/>
    <property type="match status" value="1"/>
</dbReference>
<dbReference type="InterPro" id="IPR050415">
    <property type="entry name" value="MRET"/>
</dbReference>
<comment type="cofactor">
    <cofactor evidence="1">
        <name>FAD</name>
        <dbReference type="ChEBI" id="CHEBI:57692"/>
    </cofactor>
</comment>
<dbReference type="PANTHER" id="PTHR47354">
    <property type="entry name" value="NADH OXIDOREDUCTASE HCR"/>
    <property type="match status" value="1"/>
</dbReference>
<dbReference type="SUPFAM" id="SSF63380">
    <property type="entry name" value="Riboflavin synthase domain-like"/>
    <property type="match status" value="1"/>
</dbReference>
<dbReference type="InterPro" id="IPR001041">
    <property type="entry name" value="2Fe-2S_ferredoxin-type"/>
</dbReference>
<dbReference type="PANTHER" id="PTHR47354:SF1">
    <property type="entry name" value="CARNITINE MONOOXYGENASE REDUCTASE SUBUNIT"/>
    <property type="match status" value="1"/>
</dbReference>
<dbReference type="InterPro" id="IPR017927">
    <property type="entry name" value="FAD-bd_FR_type"/>
</dbReference>
<dbReference type="InterPro" id="IPR012675">
    <property type="entry name" value="Beta-grasp_dom_sf"/>
</dbReference>
<dbReference type="STRING" id="1682113.A7U43_01065"/>
<evidence type="ECO:0000259" key="9">
    <source>
        <dbReference type="PROSITE" id="PS51384"/>
    </source>
</evidence>
<gene>
    <name evidence="10" type="ORF">A7U43_01065</name>
</gene>
<dbReference type="SUPFAM" id="SSF52343">
    <property type="entry name" value="Ferredoxin reductase-like, C-terminal NADP-linked domain"/>
    <property type="match status" value="1"/>
</dbReference>
<feature type="domain" description="2Fe-2S ferredoxin-type" evidence="8">
    <location>
        <begin position="273"/>
        <end position="356"/>
    </location>
</feature>
<dbReference type="KEGG" id="madi:A7U43_01065"/>
<evidence type="ECO:0000256" key="1">
    <source>
        <dbReference type="ARBA" id="ARBA00001974"/>
    </source>
</evidence>
<evidence type="ECO:0000259" key="8">
    <source>
        <dbReference type="PROSITE" id="PS51085"/>
    </source>
</evidence>
<dbReference type="GO" id="GO:0051537">
    <property type="term" value="F:2 iron, 2 sulfur cluster binding"/>
    <property type="evidence" value="ECO:0007669"/>
    <property type="project" value="UniProtKB-KW"/>
</dbReference>
<organism evidence="10 11">
    <name type="scientific">Mycobacterium adipatum</name>
    <dbReference type="NCBI Taxonomy" id="1682113"/>
    <lineage>
        <taxon>Bacteria</taxon>
        <taxon>Bacillati</taxon>
        <taxon>Actinomycetota</taxon>
        <taxon>Actinomycetes</taxon>
        <taxon>Mycobacteriales</taxon>
        <taxon>Mycobacteriaceae</taxon>
        <taxon>Mycobacterium</taxon>
    </lineage>
</organism>
<dbReference type="PROSITE" id="PS00197">
    <property type="entry name" value="2FE2S_FER_1"/>
    <property type="match status" value="1"/>
</dbReference>
<evidence type="ECO:0000313" key="10">
    <source>
        <dbReference type="EMBL" id="ANE78110.1"/>
    </source>
</evidence>